<dbReference type="NCBIfam" id="NF001591">
    <property type="entry name" value="PRK00393.1"/>
    <property type="match status" value="1"/>
</dbReference>
<feature type="binding site" evidence="9">
    <location>
        <position position="71"/>
    </location>
    <ligand>
        <name>GTP</name>
        <dbReference type="ChEBI" id="CHEBI:37565"/>
    </ligand>
</feature>
<dbReference type="PANTHER" id="PTHR21327">
    <property type="entry name" value="GTP CYCLOHYDROLASE II-RELATED"/>
    <property type="match status" value="1"/>
</dbReference>
<feature type="active site" description="Proton acceptor" evidence="9">
    <location>
        <position position="127"/>
    </location>
</feature>
<evidence type="ECO:0000256" key="3">
    <source>
        <dbReference type="ARBA" id="ARBA00022723"/>
    </source>
</evidence>
<evidence type="ECO:0000313" key="12">
    <source>
        <dbReference type="Proteomes" id="UP001285263"/>
    </source>
</evidence>
<feature type="binding site" evidence="9">
    <location>
        <position position="115"/>
    </location>
    <ligand>
        <name>GTP</name>
        <dbReference type="ChEBI" id="CHEBI:37565"/>
    </ligand>
</feature>
<feature type="binding site" evidence="9">
    <location>
        <position position="66"/>
    </location>
    <ligand>
        <name>Zn(2+)</name>
        <dbReference type="ChEBI" id="CHEBI:29105"/>
        <note>catalytic</note>
    </ligand>
</feature>
<evidence type="ECO:0000256" key="6">
    <source>
        <dbReference type="ARBA" id="ARBA00022833"/>
    </source>
</evidence>
<comment type="similarity">
    <text evidence="9">Belongs to the GTP cyclohydrolase II family.</text>
</comment>
<evidence type="ECO:0000256" key="5">
    <source>
        <dbReference type="ARBA" id="ARBA00022801"/>
    </source>
</evidence>
<evidence type="ECO:0000256" key="7">
    <source>
        <dbReference type="ARBA" id="ARBA00023134"/>
    </source>
</evidence>
<dbReference type="Proteomes" id="UP001285263">
    <property type="component" value="Unassembled WGS sequence"/>
</dbReference>
<dbReference type="Pfam" id="PF00925">
    <property type="entry name" value="GTP_cyclohydro2"/>
    <property type="match status" value="1"/>
</dbReference>
<dbReference type="EC" id="3.5.4.25" evidence="9"/>
<feature type="binding site" evidence="9">
    <location>
        <position position="68"/>
    </location>
    <ligand>
        <name>Zn(2+)</name>
        <dbReference type="ChEBI" id="CHEBI:29105"/>
        <note>catalytic</note>
    </ligand>
</feature>
<sequence>MYQDIEQALCRLTTAHGDFRLYGFKEPGTGLEHAALCCGDFSDGSPVLVRLHSECLTGDTFGSCHCDCGPQLRGALEAIAKEGRGALLYLRQEGRGIGLLNKIRAYALQEKGADTLDANRLLGLPADARDYGFAAAMLGELGISSVRLLTNNPHKMDSLSKHGIHVEDRVPLQVGRNRRNGAYLDTKAHRMGHLFDILREAPADD</sequence>
<comment type="caution">
    <text evidence="11">The sequence shown here is derived from an EMBL/GenBank/DDBJ whole genome shotgun (WGS) entry which is preliminary data.</text>
</comment>
<gene>
    <name evidence="9 11" type="primary">ribA</name>
    <name evidence="11" type="ORF">SNE35_22960</name>
</gene>
<organism evidence="11 12">
    <name type="scientific">Roseateles agri</name>
    <dbReference type="NCBI Taxonomy" id="3098619"/>
    <lineage>
        <taxon>Bacteria</taxon>
        <taxon>Pseudomonadati</taxon>
        <taxon>Pseudomonadota</taxon>
        <taxon>Betaproteobacteria</taxon>
        <taxon>Burkholderiales</taxon>
        <taxon>Sphaerotilaceae</taxon>
        <taxon>Roseateles</taxon>
    </lineage>
</organism>
<feature type="active site" description="Nucleophile" evidence="9">
    <location>
        <position position="129"/>
    </location>
</feature>
<keyword evidence="3 9" id="KW-0479">Metal-binding</keyword>
<accession>A0ABU5DM48</accession>
<dbReference type="EMBL" id="JAXCLA010000008">
    <property type="protein sequence ID" value="MDY0747382.1"/>
    <property type="molecule type" value="Genomic_DNA"/>
</dbReference>
<dbReference type="InterPro" id="IPR000926">
    <property type="entry name" value="RibA"/>
</dbReference>
<evidence type="ECO:0000313" key="11">
    <source>
        <dbReference type="EMBL" id="MDY0747382.1"/>
    </source>
</evidence>
<keyword evidence="7 9" id="KW-0342">GTP-binding</keyword>
<protein>
    <recommendedName>
        <fullName evidence="9">GTP cyclohydrolase-2</fullName>
        <ecNumber evidence="9">3.5.4.25</ecNumber>
    </recommendedName>
    <alternativeName>
        <fullName evidence="9">GTP cyclohydrolase II</fullName>
    </alternativeName>
</protein>
<dbReference type="HAMAP" id="MF_00179">
    <property type="entry name" value="RibA"/>
    <property type="match status" value="1"/>
</dbReference>
<feature type="binding site" evidence="9">
    <location>
        <position position="55"/>
    </location>
    <ligand>
        <name>Zn(2+)</name>
        <dbReference type="ChEBI" id="CHEBI:29105"/>
        <note>catalytic</note>
    </ligand>
</feature>
<evidence type="ECO:0000259" key="10">
    <source>
        <dbReference type="Pfam" id="PF00925"/>
    </source>
</evidence>
<dbReference type="PANTHER" id="PTHR21327:SF18">
    <property type="entry name" value="3,4-DIHYDROXY-2-BUTANONE 4-PHOSPHATE SYNTHASE"/>
    <property type="match status" value="1"/>
</dbReference>
<feature type="domain" description="GTP cyclohydrolase II" evidence="10">
    <location>
        <begin position="9"/>
        <end position="171"/>
    </location>
</feature>
<keyword evidence="6 9" id="KW-0862">Zinc</keyword>
<dbReference type="GO" id="GO:0003935">
    <property type="term" value="F:GTP cyclohydrolase II activity"/>
    <property type="evidence" value="ECO:0007669"/>
    <property type="project" value="UniProtKB-EC"/>
</dbReference>
<evidence type="ECO:0000256" key="2">
    <source>
        <dbReference type="ARBA" id="ARBA00022619"/>
    </source>
</evidence>
<reference evidence="11 12" key="1">
    <citation type="submission" date="2023-11" db="EMBL/GenBank/DDBJ databases">
        <title>Paucibacter sp. nov., isolated from fresh soil in Korea.</title>
        <authorList>
            <person name="Le N.T.T."/>
        </authorList>
    </citation>
    <scope>NUCLEOTIDE SEQUENCE [LARGE SCALE GENOMIC DNA]</scope>
    <source>
        <strain evidence="11 12">R3-3</strain>
    </source>
</reference>
<keyword evidence="5 9" id="KW-0378">Hydrolase</keyword>
<keyword evidence="2 9" id="KW-0686">Riboflavin biosynthesis</keyword>
<keyword evidence="4 9" id="KW-0547">Nucleotide-binding</keyword>
<feature type="binding site" evidence="9">
    <location>
        <position position="155"/>
    </location>
    <ligand>
        <name>GTP</name>
        <dbReference type="ChEBI" id="CHEBI:37565"/>
    </ligand>
</feature>
<dbReference type="InterPro" id="IPR032677">
    <property type="entry name" value="GTP_cyclohydro_II"/>
</dbReference>
<name>A0ABU5DM48_9BURK</name>
<dbReference type="CDD" id="cd00641">
    <property type="entry name" value="GTP_cyclohydro2"/>
    <property type="match status" value="1"/>
</dbReference>
<dbReference type="NCBIfam" id="TIGR00505">
    <property type="entry name" value="ribA"/>
    <property type="match status" value="1"/>
</dbReference>
<feature type="binding site" evidence="9">
    <location>
        <position position="150"/>
    </location>
    <ligand>
        <name>GTP</name>
        <dbReference type="ChEBI" id="CHEBI:37565"/>
    </ligand>
</feature>
<dbReference type="InterPro" id="IPR036144">
    <property type="entry name" value="RibA-like_sf"/>
</dbReference>
<evidence type="ECO:0000256" key="4">
    <source>
        <dbReference type="ARBA" id="ARBA00022741"/>
    </source>
</evidence>
<evidence type="ECO:0000256" key="1">
    <source>
        <dbReference type="ARBA" id="ARBA00004853"/>
    </source>
</evidence>
<dbReference type="RefSeq" id="WP_320425353.1">
    <property type="nucleotide sequence ID" value="NZ_JAXCLA010000008.1"/>
</dbReference>
<dbReference type="SUPFAM" id="SSF142695">
    <property type="entry name" value="RibA-like"/>
    <property type="match status" value="1"/>
</dbReference>
<comment type="pathway">
    <text evidence="1 9">Cofactor biosynthesis; riboflavin biosynthesis; 5-amino-6-(D-ribitylamino)uracil from GTP: step 1/4.</text>
</comment>
<comment type="catalytic activity">
    <reaction evidence="8 9">
        <text>GTP + 4 H2O = 2,5-diamino-6-hydroxy-4-(5-phosphoribosylamino)-pyrimidine + formate + 2 phosphate + 3 H(+)</text>
        <dbReference type="Rhea" id="RHEA:23704"/>
        <dbReference type="ChEBI" id="CHEBI:15377"/>
        <dbReference type="ChEBI" id="CHEBI:15378"/>
        <dbReference type="ChEBI" id="CHEBI:15740"/>
        <dbReference type="ChEBI" id="CHEBI:37565"/>
        <dbReference type="ChEBI" id="CHEBI:43474"/>
        <dbReference type="ChEBI" id="CHEBI:58614"/>
        <dbReference type="EC" id="3.5.4.25"/>
    </reaction>
</comment>
<evidence type="ECO:0000256" key="9">
    <source>
        <dbReference type="HAMAP-Rule" id="MF_00179"/>
    </source>
</evidence>
<evidence type="ECO:0000256" key="8">
    <source>
        <dbReference type="ARBA" id="ARBA00049295"/>
    </source>
</evidence>
<comment type="function">
    <text evidence="9">Catalyzes the conversion of GTP to 2,5-diamino-6-ribosylamino-4(3H)-pyrimidinone 5'-phosphate (DARP), formate and pyrophosphate.</text>
</comment>
<keyword evidence="12" id="KW-1185">Reference proteome</keyword>
<comment type="cofactor">
    <cofactor evidence="9">
        <name>Zn(2+)</name>
        <dbReference type="ChEBI" id="CHEBI:29105"/>
    </cofactor>
    <text evidence="9">Binds 1 zinc ion per subunit.</text>
</comment>
<feature type="binding site" evidence="9">
    <location>
        <begin position="50"/>
        <end position="54"/>
    </location>
    <ligand>
        <name>GTP</name>
        <dbReference type="ChEBI" id="CHEBI:37565"/>
    </ligand>
</feature>
<dbReference type="Gene3D" id="3.40.50.10990">
    <property type="entry name" value="GTP cyclohydrolase II"/>
    <property type="match status" value="1"/>
</dbReference>
<proteinExistence type="inferred from homology"/>
<feature type="binding site" evidence="9">
    <location>
        <begin position="93"/>
        <end position="95"/>
    </location>
    <ligand>
        <name>GTP</name>
        <dbReference type="ChEBI" id="CHEBI:37565"/>
    </ligand>
</feature>